<dbReference type="VEuPathDB" id="FungiDB:ASPTUDRAFT_26479"/>
<dbReference type="OrthoDB" id="497927at2759"/>
<dbReference type="InterPro" id="IPR011611">
    <property type="entry name" value="PfkB_dom"/>
</dbReference>
<dbReference type="STRING" id="767770.A0A1L9NP49"/>
<keyword evidence="3" id="KW-1185">Reference proteome</keyword>
<gene>
    <name evidence="2" type="ORF">ASPTUDRAFT_26479</name>
</gene>
<feature type="domain" description="Carbohydrate kinase PfkB" evidence="1">
    <location>
        <begin position="51"/>
        <end position="343"/>
    </location>
</feature>
<dbReference type="AlphaFoldDB" id="A0A1L9NP49"/>
<dbReference type="SUPFAM" id="SSF53613">
    <property type="entry name" value="Ribokinase-like"/>
    <property type="match status" value="1"/>
</dbReference>
<evidence type="ECO:0000313" key="3">
    <source>
        <dbReference type="Proteomes" id="UP000184304"/>
    </source>
</evidence>
<evidence type="ECO:0000259" key="1">
    <source>
        <dbReference type="Pfam" id="PF00294"/>
    </source>
</evidence>
<dbReference type="InterPro" id="IPR029056">
    <property type="entry name" value="Ribokinase-like"/>
</dbReference>
<dbReference type="Gene3D" id="3.40.1190.20">
    <property type="match status" value="1"/>
</dbReference>
<dbReference type="Proteomes" id="UP000184304">
    <property type="component" value="Unassembled WGS sequence"/>
</dbReference>
<sequence>MLEGHGSSEHSRDNVDFCTMGMFILVEIALCTYGTPLSCDIDDIDFDGTRPNVKNVLGGAASFAVVGARLVTGREHSQAVSWIVDVGSDFPPDVLDLLKSWDTNCVFREDQSRLTTRAWNGYGPNEKRDFKYLSPKLRLEPEMLSDAQVFSKTFHMVCSSSRCISIVQTILRRREELQRAGKAPQVEHAAKRPIFVWEPVPDLCTPEEQERFLAANQVVDVVSPNELELGMMFGQPGWSEDTDYGKSIVKKILESGIGPDGNGHLVIRAGKDGSYSYSRSQRVWLPAYHQPSASGVSAVVDPTGAGNSFLGALTQGMVSAGRKPANLIDSVLAGSTAWQEAVQAAAQHSQVLTALIFATVAASFVVEQIGVPRMSTSSDGKELWNETEFTERVRLYTQRLYRTLEESPQKHFQIN</sequence>
<protein>
    <recommendedName>
        <fullName evidence="1">Carbohydrate kinase PfkB domain-containing protein</fullName>
    </recommendedName>
</protein>
<name>A0A1L9NP49_ASPTC</name>
<evidence type="ECO:0000313" key="2">
    <source>
        <dbReference type="EMBL" id="OJI91001.1"/>
    </source>
</evidence>
<organism evidence="2 3">
    <name type="scientific">Aspergillus tubingensis (strain CBS 134.48)</name>
    <dbReference type="NCBI Taxonomy" id="767770"/>
    <lineage>
        <taxon>Eukaryota</taxon>
        <taxon>Fungi</taxon>
        <taxon>Dikarya</taxon>
        <taxon>Ascomycota</taxon>
        <taxon>Pezizomycotina</taxon>
        <taxon>Eurotiomycetes</taxon>
        <taxon>Eurotiomycetidae</taxon>
        <taxon>Eurotiales</taxon>
        <taxon>Aspergillaceae</taxon>
        <taxon>Aspergillus</taxon>
        <taxon>Aspergillus subgen. Circumdati</taxon>
    </lineage>
</organism>
<reference evidence="3" key="1">
    <citation type="journal article" date="2017" name="Genome Biol.">
        <title>Comparative genomics reveals high biological diversity and specific adaptations in the industrially and medically important fungal genus Aspergillus.</title>
        <authorList>
            <person name="de Vries R.P."/>
            <person name="Riley R."/>
            <person name="Wiebenga A."/>
            <person name="Aguilar-Osorio G."/>
            <person name="Amillis S."/>
            <person name="Uchima C.A."/>
            <person name="Anderluh G."/>
            <person name="Asadollahi M."/>
            <person name="Askin M."/>
            <person name="Barry K."/>
            <person name="Battaglia E."/>
            <person name="Bayram O."/>
            <person name="Benocci T."/>
            <person name="Braus-Stromeyer S.A."/>
            <person name="Caldana C."/>
            <person name="Canovas D."/>
            <person name="Cerqueira G.C."/>
            <person name="Chen F."/>
            <person name="Chen W."/>
            <person name="Choi C."/>
            <person name="Clum A."/>
            <person name="Dos Santos R.A."/>
            <person name="Damasio A.R."/>
            <person name="Diallinas G."/>
            <person name="Emri T."/>
            <person name="Fekete E."/>
            <person name="Flipphi M."/>
            <person name="Freyberg S."/>
            <person name="Gallo A."/>
            <person name="Gournas C."/>
            <person name="Habgood R."/>
            <person name="Hainaut M."/>
            <person name="Harispe M.L."/>
            <person name="Henrissat B."/>
            <person name="Hilden K.S."/>
            <person name="Hope R."/>
            <person name="Hossain A."/>
            <person name="Karabika E."/>
            <person name="Karaffa L."/>
            <person name="Karanyi Z."/>
            <person name="Krasevec N."/>
            <person name="Kuo A."/>
            <person name="Kusch H."/>
            <person name="LaButti K."/>
            <person name="Lagendijk E.L."/>
            <person name="Lapidus A."/>
            <person name="Levasseur A."/>
            <person name="Lindquist E."/>
            <person name="Lipzen A."/>
            <person name="Logrieco A.F."/>
            <person name="MacCabe A."/>
            <person name="Maekelae M.R."/>
            <person name="Malavazi I."/>
            <person name="Melin P."/>
            <person name="Meyer V."/>
            <person name="Mielnichuk N."/>
            <person name="Miskei M."/>
            <person name="Molnar A.P."/>
            <person name="Mule G."/>
            <person name="Ngan C.Y."/>
            <person name="Orejas M."/>
            <person name="Orosz E."/>
            <person name="Ouedraogo J.P."/>
            <person name="Overkamp K.M."/>
            <person name="Park H.-S."/>
            <person name="Perrone G."/>
            <person name="Piumi F."/>
            <person name="Punt P.J."/>
            <person name="Ram A.F."/>
            <person name="Ramon A."/>
            <person name="Rauscher S."/>
            <person name="Record E."/>
            <person name="Riano-Pachon D.M."/>
            <person name="Robert V."/>
            <person name="Roehrig J."/>
            <person name="Ruller R."/>
            <person name="Salamov A."/>
            <person name="Salih N.S."/>
            <person name="Samson R.A."/>
            <person name="Sandor E."/>
            <person name="Sanguinetti M."/>
            <person name="Schuetze T."/>
            <person name="Sepcic K."/>
            <person name="Shelest E."/>
            <person name="Sherlock G."/>
            <person name="Sophianopoulou V."/>
            <person name="Squina F.M."/>
            <person name="Sun H."/>
            <person name="Susca A."/>
            <person name="Todd R.B."/>
            <person name="Tsang A."/>
            <person name="Unkles S.E."/>
            <person name="van de Wiele N."/>
            <person name="van Rossen-Uffink D."/>
            <person name="Oliveira J.V."/>
            <person name="Vesth T.C."/>
            <person name="Visser J."/>
            <person name="Yu J.-H."/>
            <person name="Zhou M."/>
            <person name="Andersen M.R."/>
            <person name="Archer D.B."/>
            <person name="Baker S.E."/>
            <person name="Benoit I."/>
            <person name="Brakhage A.A."/>
            <person name="Braus G.H."/>
            <person name="Fischer R."/>
            <person name="Frisvad J.C."/>
            <person name="Goldman G.H."/>
            <person name="Houbraken J."/>
            <person name="Oakley B."/>
            <person name="Pocsi I."/>
            <person name="Scazzocchio C."/>
            <person name="Seiboth B."/>
            <person name="vanKuyk P.A."/>
            <person name="Wortman J."/>
            <person name="Dyer P.S."/>
            <person name="Grigoriev I.V."/>
        </authorList>
    </citation>
    <scope>NUCLEOTIDE SEQUENCE [LARGE SCALE GENOMIC DNA]</scope>
    <source>
        <strain evidence="3">CBS 134.48</strain>
    </source>
</reference>
<dbReference type="PANTHER" id="PTHR47098">
    <property type="entry name" value="PROTEIN MAK32"/>
    <property type="match status" value="1"/>
</dbReference>
<dbReference type="PANTHER" id="PTHR47098:SF2">
    <property type="entry name" value="PROTEIN MAK32"/>
    <property type="match status" value="1"/>
</dbReference>
<dbReference type="OMA" id="VIKSWNT"/>
<proteinExistence type="predicted"/>
<accession>A0A1L9NP49</accession>
<dbReference type="EMBL" id="KV878176">
    <property type="protein sequence ID" value="OJI91001.1"/>
    <property type="molecule type" value="Genomic_DNA"/>
</dbReference>
<dbReference type="Pfam" id="PF00294">
    <property type="entry name" value="PfkB"/>
    <property type="match status" value="1"/>
</dbReference>